<gene>
    <name evidence="42" type="ORF">QTP70_025167</name>
</gene>
<evidence type="ECO:0000256" key="34">
    <source>
        <dbReference type="ARBA" id="ARBA00049178"/>
    </source>
</evidence>
<dbReference type="Proteomes" id="UP001274896">
    <property type="component" value="Unassembled WGS sequence"/>
</dbReference>
<evidence type="ECO:0000256" key="16">
    <source>
        <dbReference type="ARBA" id="ARBA00024073"/>
    </source>
</evidence>
<dbReference type="InterPro" id="IPR020613">
    <property type="entry name" value="Thiolase_CS"/>
</dbReference>
<comment type="subcellular location">
    <subcellularLocation>
        <location evidence="3">Cytoplasm</location>
    </subcellularLocation>
    <subcellularLocation>
        <location evidence="1">Mitochondrion</location>
    </subcellularLocation>
    <subcellularLocation>
        <location evidence="2">Peroxisome</location>
    </subcellularLocation>
</comment>
<feature type="domain" description="Thiolase C-terminal" evidence="41">
    <location>
        <begin position="378"/>
        <end position="412"/>
    </location>
</feature>
<comment type="catalytic activity">
    <reaction evidence="31">
        <text>hexanoyl-CoA + acetyl-CoA = 3-oxooctanoyl-CoA + CoA</text>
        <dbReference type="Rhea" id="RHEA:31203"/>
        <dbReference type="ChEBI" id="CHEBI:57287"/>
        <dbReference type="ChEBI" id="CHEBI:57288"/>
        <dbReference type="ChEBI" id="CHEBI:62619"/>
        <dbReference type="ChEBI" id="CHEBI:62620"/>
    </reaction>
    <physiologicalReaction direction="right-to-left" evidence="31">
        <dbReference type="Rhea" id="RHEA:31205"/>
    </physiologicalReaction>
</comment>
<reference evidence="42" key="1">
    <citation type="submission" date="2023-06" db="EMBL/GenBank/DDBJ databases">
        <title>Male Hemibagrus guttatus genome.</title>
        <authorList>
            <person name="Bian C."/>
        </authorList>
    </citation>
    <scope>NUCLEOTIDE SEQUENCE</scope>
    <source>
        <strain evidence="42">Male_cb2023</strain>
        <tissue evidence="42">Muscle</tissue>
    </source>
</reference>
<evidence type="ECO:0000256" key="25">
    <source>
        <dbReference type="ARBA" id="ARBA00032093"/>
    </source>
</evidence>
<dbReference type="InterPro" id="IPR020616">
    <property type="entry name" value="Thiolase_N"/>
</dbReference>
<keyword evidence="10" id="KW-0443">Lipid metabolism</keyword>
<dbReference type="GO" id="GO:0006869">
    <property type="term" value="P:lipid transport"/>
    <property type="evidence" value="ECO:0007669"/>
    <property type="project" value="UniProtKB-KW"/>
</dbReference>
<feature type="domain" description="Thiolase N-terminal" evidence="39">
    <location>
        <begin position="8"/>
        <end position="233"/>
    </location>
</feature>
<evidence type="ECO:0000256" key="35">
    <source>
        <dbReference type="ARBA" id="ARBA00049268"/>
    </source>
</evidence>
<evidence type="ECO:0000256" key="31">
    <source>
        <dbReference type="ARBA" id="ARBA00048001"/>
    </source>
</evidence>
<evidence type="ECO:0000256" key="26">
    <source>
        <dbReference type="ARBA" id="ARBA00032316"/>
    </source>
</evidence>
<evidence type="ECO:0000313" key="42">
    <source>
        <dbReference type="EMBL" id="KAK3546242.1"/>
    </source>
</evidence>
<accession>A0AAE0V7F0</accession>
<comment type="catalytic activity">
    <reaction evidence="18">
        <text>choloyl-CoA + propanoyl-CoA = 3alpha,7alpha,12alpha-trihydroxy-24-oxo-5beta-cholestan-26-oyl-CoA + CoA</text>
        <dbReference type="Rhea" id="RHEA:16865"/>
        <dbReference type="ChEBI" id="CHEBI:57287"/>
        <dbReference type="ChEBI" id="CHEBI:57373"/>
        <dbReference type="ChEBI" id="CHEBI:57392"/>
        <dbReference type="ChEBI" id="CHEBI:58507"/>
        <dbReference type="EC" id="2.3.1.176"/>
    </reaction>
    <physiologicalReaction direction="right-to-left" evidence="18">
        <dbReference type="Rhea" id="RHEA:16867"/>
    </physiologicalReaction>
</comment>
<evidence type="ECO:0000256" key="6">
    <source>
        <dbReference type="ARBA" id="ARBA00022448"/>
    </source>
</evidence>
<comment type="catalytic activity">
    <reaction evidence="34">
        <text>an acyl-CoA + acetyl-CoA = a 3-oxoacyl-CoA + CoA</text>
        <dbReference type="Rhea" id="RHEA:21564"/>
        <dbReference type="ChEBI" id="CHEBI:57287"/>
        <dbReference type="ChEBI" id="CHEBI:57288"/>
        <dbReference type="ChEBI" id="CHEBI:58342"/>
        <dbReference type="ChEBI" id="CHEBI:90726"/>
        <dbReference type="EC" id="2.3.1.16"/>
    </reaction>
    <physiologicalReaction direction="right-to-left" evidence="34">
        <dbReference type="Rhea" id="RHEA:21566"/>
    </physiologicalReaction>
</comment>
<comment type="catalytic activity">
    <reaction evidence="37">
        <text>3-oxohexadecanedioyl-CoA + CoA = tetradecanedioyl-CoA + acetyl-CoA</text>
        <dbReference type="Rhea" id="RHEA:40343"/>
        <dbReference type="ChEBI" id="CHEBI:57287"/>
        <dbReference type="ChEBI" id="CHEBI:57288"/>
        <dbReference type="ChEBI" id="CHEBI:77081"/>
        <dbReference type="ChEBI" id="CHEBI:77084"/>
    </reaction>
    <physiologicalReaction direction="left-to-right" evidence="37">
        <dbReference type="Rhea" id="RHEA:40344"/>
    </physiologicalReaction>
</comment>
<evidence type="ECO:0000256" key="29">
    <source>
        <dbReference type="ARBA" id="ARBA00045994"/>
    </source>
</evidence>
<dbReference type="PROSITE" id="PS00098">
    <property type="entry name" value="THIOLASE_1"/>
    <property type="match status" value="1"/>
</dbReference>
<dbReference type="AlphaFoldDB" id="A0AAE0V7F0"/>
<evidence type="ECO:0000256" key="19">
    <source>
        <dbReference type="ARBA" id="ARBA00024514"/>
    </source>
</evidence>
<keyword evidence="11" id="KW-0446">Lipid-binding</keyword>
<keyword evidence="12" id="KW-0496">Mitochondrion</keyword>
<dbReference type="EC" id="2.3.1.176" evidence="4"/>
<dbReference type="FunFam" id="3.40.47.10:FF:000016">
    <property type="entry name" value="Non-specific lipid-transfer protein"/>
    <property type="match status" value="1"/>
</dbReference>
<evidence type="ECO:0000256" key="32">
    <source>
        <dbReference type="ARBA" id="ARBA00048004"/>
    </source>
</evidence>
<dbReference type="GO" id="GO:0005739">
    <property type="term" value="C:mitochondrion"/>
    <property type="evidence" value="ECO:0007669"/>
    <property type="project" value="UniProtKB-SubCell"/>
</dbReference>
<dbReference type="GO" id="GO:0008289">
    <property type="term" value="F:lipid binding"/>
    <property type="evidence" value="ECO:0007669"/>
    <property type="project" value="UniProtKB-KW"/>
</dbReference>
<dbReference type="InterPro" id="IPR036527">
    <property type="entry name" value="SCP2_sterol-bd_dom_sf"/>
</dbReference>
<name>A0AAE0V7F0_9TELE</name>
<evidence type="ECO:0000256" key="7">
    <source>
        <dbReference type="ARBA" id="ARBA00022490"/>
    </source>
</evidence>
<keyword evidence="43" id="KW-1185">Reference proteome</keyword>
<dbReference type="InterPro" id="IPR016039">
    <property type="entry name" value="Thiolase-like"/>
</dbReference>
<comment type="caution">
    <text evidence="42">The sequence shown here is derived from an EMBL/GenBank/DDBJ whole genome shotgun (WGS) entry which is preliminary data.</text>
</comment>
<dbReference type="CDD" id="cd00826">
    <property type="entry name" value="nondecarbox_cond_enzymes"/>
    <property type="match status" value="1"/>
</dbReference>
<evidence type="ECO:0000256" key="33">
    <source>
        <dbReference type="ARBA" id="ARBA00048553"/>
    </source>
</evidence>
<dbReference type="InterPro" id="IPR003033">
    <property type="entry name" value="SCP2_sterol-bd_dom"/>
</dbReference>
<comment type="catalytic activity">
    <reaction evidence="33">
        <text>butanoyl-CoA + acetyl-CoA = 3-oxohexanoyl-CoA + CoA</text>
        <dbReference type="Rhea" id="RHEA:31111"/>
        <dbReference type="ChEBI" id="CHEBI:57287"/>
        <dbReference type="ChEBI" id="CHEBI:57288"/>
        <dbReference type="ChEBI" id="CHEBI:57371"/>
        <dbReference type="ChEBI" id="CHEBI:62418"/>
    </reaction>
    <physiologicalReaction direction="right-to-left" evidence="33">
        <dbReference type="Rhea" id="RHEA:31113"/>
    </physiologicalReaction>
</comment>
<evidence type="ECO:0000256" key="12">
    <source>
        <dbReference type="ARBA" id="ARBA00023128"/>
    </source>
</evidence>
<keyword evidence="14" id="KW-0012">Acyltransferase</keyword>
<dbReference type="EC" id="2.3.1.16" evidence="16"/>
<dbReference type="GO" id="GO:0005777">
    <property type="term" value="C:peroxisome"/>
    <property type="evidence" value="ECO:0007669"/>
    <property type="project" value="UniProtKB-SubCell"/>
</dbReference>
<keyword evidence="9" id="KW-0445">Lipid transport</keyword>
<evidence type="ECO:0000256" key="1">
    <source>
        <dbReference type="ARBA" id="ARBA00004173"/>
    </source>
</evidence>
<dbReference type="Pfam" id="PF00108">
    <property type="entry name" value="Thiolase_N"/>
    <property type="match status" value="1"/>
</dbReference>
<keyword evidence="6" id="KW-0813">Transport</keyword>
<evidence type="ECO:0000256" key="21">
    <source>
        <dbReference type="ARBA" id="ARBA00030531"/>
    </source>
</evidence>
<dbReference type="Gene3D" id="3.40.47.10">
    <property type="match status" value="2"/>
</dbReference>
<dbReference type="FunFam" id="3.30.1050.10:FF:000001">
    <property type="entry name" value="Putative Non-specific lipid-transfer protein"/>
    <property type="match status" value="1"/>
</dbReference>
<dbReference type="PANTHER" id="PTHR42870">
    <property type="entry name" value="ACETYL-COA C-ACETYLTRANSFERASE"/>
    <property type="match status" value="1"/>
</dbReference>
<dbReference type="GO" id="GO:0003988">
    <property type="term" value="F:acetyl-CoA C-acyltransferase activity"/>
    <property type="evidence" value="ECO:0007669"/>
    <property type="project" value="UniProtKB-EC"/>
</dbReference>
<comment type="catalytic activity">
    <reaction evidence="35">
        <text>hexadecanoyl-CoA + acetyl-CoA = 3-oxooctadecanoyl-CoA + CoA</text>
        <dbReference type="Rhea" id="RHEA:35279"/>
        <dbReference type="ChEBI" id="CHEBI:57287"/>
        <dbReference type="ChEBI" id="CHEBI:57288"/>
        <dbReference type="ChEBI" id="CHEBI:57379"/>
        <dbReference type="ChEBI" id="CHEBI:71407"/>
    </reaction>
    <physiologicalReaction direction="right-to-left" evidence="35">
        <dbReference type="Rhea" id="RHEA:35281"/>
    </physiologicalReaction>
</comment>
<comment type="catalytic activity">
    <reaction evidence="20">
        <text>7-dehydrocholesterol(in) = 7-dehydrocholesterol(out)</text>
        <dbReference type="Rhea" id="RHEA:62960"/>
        <dbReference type="ChEBI" id="CHEBI:17759"/>
    </reaction>
</comment>
<evidence type="ECO:0000256" key="20">
    <source>
        <dbReference type="ARBA" id="ARBA00029287"/>
    </source>
</evidence>
<protein>
    <recommendedName>
        <fullName evidence="5">Sterol carrier protein 2</fullName>
        <ecNumber evidence="15">2.3.1.155</ecNumber>
        <ecNumber evidence="16">2.3.1.16</ecNumber>
        <ecNumber evidence="4">2.3.1.176</ecNumber>
    </recommendedName>
    <alternativeName>
        <fullName evidence="25">Acetyl-CoA C-myristoyltransferase</fullName>
    </alternativeName>
    <alternativeName>
        <fullName evidence="22">Non-specific lipid-transfer protein</fullName>
    </alternativeName>
    <alternativeName>
        <fullName evidence="26">Propanoyl-CoA C-acyltransferase</fullName>
    </alternativeName>
    <alternativeName>
        <fullName evidence="21">SCP-2/3-oxoacyl-CoA thiolase</fullName>
    </alternativeName>
    <alternativeName>
        <fullName evidence="23">SCP-2/thiolase</fullName>
    </alternativeName>
    <alternativeName>
        <fullName evidence="24">SCP-chi</fullName>
    </alternativeName>
    <alternativeName>
        <fullName evidence="27">Sterol carrier protein X</fullName>
    </alternativeName>
</protein>
<comment type="catalytic activity">
    <reaction evidence="17">
        <text>propanoyl-CoA + tetradecanoyl-CoA = 3-oxo-2-methylhexadecanoyl-CoA + CoA</text>
        <dbReference type="Rhea" id="RHEA:46344"/>
        <dbReference type="ChEBI" id="CHEBI:57287"/>
        <dbReference type="ChEBI" id="CHEBI:57385"/>
        <dbReference type="ChEBI" id="CHEBI:57392"/>
        <dbReference type="ChEBI" id="CHEBI:86042"/>
    </reaction>
    <physiologicalReaction direction="right-to-left" evidence="17">
        <dbReference type="Rhea" id="RHEA:46346"/>
    </physiologicalReaction>
</comment>
<evidence type="ECO:0000256" key="18">
    <source>
        <dbReference type="ARBA" id="ARBA00024509"/>
    </source>
</evidence>
<evidence type="ECO:0000256" key="15">
    <source>
        <dbReference type="ARBA" id="ARBA00024058"/>
    </source>
</evidence>
<dbReference type="Pfam" id="PF22691">
    <property type="entry name" value="Thiolase_C_1"/>
    <property type="match status" value="2"/>
</dbReference>
<evidence type="ECO:0000256" key="2">
    <source>
        <dbReference type="ARBA" id="ARBA00004275"/>
    </source>
</evidence>
<comment type="catalytic activity">
    <reaction evidence="30">
        <text>tetradecanoyl-CoA + acetyl-CoA = 3-oxohexadecanoyl-CoA + CoA</text>
        <dbReference type="Rhea" id="RHEA:18161"/>
        <dbReference type="ChEBI" id="CHEBI:57287"/>
        <dbReference type="ChEBI" id="CHEBI:57288"/>
        <dbReference type="ChEBI" id="CHEBI:57349"/>
        <dbReference type="ChEBI" id="CHEBI:57385"/>
        <dbReference type="EC" id="2.3.1.155"/>
    </reaction>
    <physiologicalReaction direction="right-to-left" evidence="30">
        <dbReference type="Rhea" id="RHEA:18163"/>
    </physiologicalReaction>
</comment>
<evidence type="ECO:0000259" key="41">
    <source>
        <dbReference type="Pfam" id="PF22691"/>
    </source>
</evidence>
<dbReference type="GO" id="GO:0050633">
    <property type="term" value="F:acetyl-CoA C-myristoyltransferase activity"/>
    <property type="evidence" value="ECO:0007669"/>
    <property type="project" value="UniProtKB-EC"/>
</dbReference>
<keyword evidence="13" id="KW-0576">Peroxisome</keyword>
<evidence type="ECO:0000256" key="5">
    <source>
        <dbReference type="ARBA" id="ARBA00014545"/>
    </source>
</evidence>
<comment type="catalytic activity">
    <reaction evidence="19">
        <text>3-oxo-(9Z-octadecenoyl)-CoA + CoA = (7Z)-hexadecenoyl-CoA + acetyl-CoA</text>
        <dbReference type="Rhea" id="RHEA:47400"/>
        <dbReference type="ChEBI" id="CHEBI:57287"/>
        <dbReference type="ChEBI" id="CHEBI:57288"/>
        <dbReference type="ChEBI" id="CHEBI:87695"/>
        <dbReference type="ChEBI" id="CHEBI:87698"/>
    </reaction>
    <physiologicalReaction direction="left-to-right" evidence="19">
        <dbReference type="Rhea" id="RHEA:47401"/>
    </physiologicalReaction>
</comment>
<proteinExistence type="predicted"/>
<evidence type="ECO:0000259" key="39">
    <source>
        <dbReference type="Pfam" id="PF00108"/>
    </source>
</evidence>
<evidence type="ECO:0000256" key="3">
    <source>
        <dbReference type="ARBA" id="ARBA00004496"/>
    </source>
</evidence>
<sequence>MAPPKNRVFVVGVGMTKFDKPGVRDGDYPEMAKEAGEKALADAGVPYSTIEQACVGYVYGDSTCGQRAIYHSLGLSGIPIINVNNNCSTGSTALFVARQLVQGGLADCVLALGFEKMERGSLSSKYMDRTNPMDKHMEVMINRYGLAAAPATPQMFGNAGREHMEKYGTKPEHFAKIAWKNHKHSTNNPYSQFQDEYSLEQVIKSRKVFEFLTLLQCCPTSDGAGAAVLASEDFVRKHGLEAKAVEIIAQEMVTDLSTTFEENSCIKMVGYDMTRLAAKKCFESAGLDPAAVDVIELHDCFSANELITYEALGLCPEGKAGELIDRGDNTYGGKWVVNPSGGLLSKGHPLGATGLTLVVEAGLSQVVESSSWAMFDYSGLAQCAELCWQLRGEAGKRQVPGAKVALQHNIGLGGAVVVALYRMGFPQEARSHIAAVPTGAVSGLESFKSHAVFKEISKRLQEEGETYVKKISGVFAFKVKDGPDGKEALWVVDVKNGKGSVTNDAGKKSDCVITMSDADLIDLMTGKLNPQSAFFQGKLKITGNIGMAMKLQSLQLTPGKAKL</sequence>
<evidence type="ECO:0000313" key="43">
    <source>
        <dbReference type="Proteomes" id="UP001274896"/>
    </source>
</evidence>
<evidence type="ECO:0000256" key="30">
    <source>
        <dbReference type="ARBA" id="ARBA00047485"/>
    </source>
</evidence>
<evidence type="ECO:0000256" key="14">
    <source>
        <dbReference type="ARBA" id="ARBA00023315"/>
    </source>
</evidence>
<dbReference type="Gene3D" id="3.30.1050.10">
    <property type="entry name" value="SCP2 sterol-binding domain"/>
    <property type="match status" value="1"/>
</dbReference>
<feature type="domain" description="Thiolase C-terminal" evidence="41">
    <location>
        <begin position="271"/>
        <end position="361"/>
    </location>
</feature>
<evidence type="ECO:0000256" key="4">
    <source>
        <dbReference type="ARBA" id="ARBA00012352"/>
    </source>
</evidence>
<keyword evidence="8" id="KW-0808">Transferase</keyword>
<evidence type="ECO:0000256" key="27">
    <source>
        <dbReference type="ARBA" id="ARBA00033178"/>
    </source>
</evidence>
<dbReference type="EMBL" id="JAUCMX010000005">
    <property type="protein sequence ID" value="KAK3546242.1"/>
    <property type="molecule type" value="Genomic_DNA"/>
</dbReference>
<evidence type="ECO:0000256" key="10">
    <source>
        <dbReference type="ARBA" id="ARBA00023098"/>
    </source>
</evidence>
<dbReference type="InterPro" id="IPR020615">
    <property type="entry name" value="Thiolase_acyl_enz_int_AS"/>
</dbReference>
<comment type="catalytic activity">
    <reaction evidence="38">
        <text>octanoyl-CoA + acetyl-CoA = 3-oxodecanoyl-CoA + CoA</text>
        <dbReference type="Rhea" id="RHEA:31087"/>
        <dbReference type="ChEBI" id="CHEBI:57287"/>
        <dbReference type="ChEBI" id="CHEBI:57288"/>
        <dbReference type="ChEBI" id="CHEBI:57386"/>
        <dbReference type="ChEBI" id="CHEBI:62548"/>
    </reaction>
    <physiologicalReaction direction="right-to-left" evidence="38">
        <dbReference type="Rhea" id="RHEA:31089"/>
    </physiologicalReaction>
</comment>
<evidence type="ECO:0000256" key="13">
    <source>
        <dbReference type="ARBA" id="ARBA00023140"/>
    </source>
</evidence>
<evidence type="ECO:0000256" key="24">
    <source>
        <dbReference type="ARBA" id="ARBA00031346"/>
    </source>
</evidence>
<evidence type="ECO:0000256" key="8">
    <source>
        <dbReference type="ARBA" id="ARBA00022679"/>
    </source>
</evidence>
<organism evidence="42 43">
    <name type="scientific">Hemibagrus guttatus</name>
    <dbReference type="NCBI Taxonomy" id="175788"/>
    <lineage>
        <taxon>Eukaryota</taxon>
        <taxon>Metazoa</taxon>
        <taxon>Chordata</taxon>
        <taxon>Craniata</taxon>
        <taxon>Vertebrata</taxon>
        <taxon>Euteleostomi</taxon>
        <taxon>Actinopterygii</taxon>
        <taxon>Neopterygii</taxon>
        <taxon>Teleostei</taxon>
        <taxon>Ostariophysi</taxon>
        <taxon>Siluriformes</taxon>
        <taxon>Bagridae</taxon>
        <taxon>Hemibagrus</taxon>
    </lineage>
</organism>
<feature type="domain" description="SCP2" evidence="40">
    <location>
        <begin position="453"/>
        <end position="554"/>
    </location>
</feature>
<evidence type="ECO:0000256" key="36">
    <source>
        <dbReference type="ARBA" id="ARBA00049270"/>
    </source>
</evidence>
<dbReference type="NCBIfam" id="NF006102">
    <property type="entry name" value="PRK08256.1"/>
    <property type="match status" value="1"/>
</dbReference>
<evidence type="ECO:0000256" key="9">
    <source>
        <dbReference type="ARBA" id="ARBA00023055"/>
    </source>
</evidence>
<evidence type="ECO:0000256" key="38">
    <source>
        <dbReference type="ARBA" id="ARBA00049542"/>
    </source>
</evidence>
<dbReference type="Pfam" id="PF02036">
    <property type="entry name" value="SCP2"/>
    <property type="match status" value="1"/>
</dbReference>
<evidence type="ECO:0000256" key="22">
    <source>
        <dbReference type="ARBA" id="ARBA00030851"/>
    </source>
</evidence>
<comment type="catalytic activity">
    <reaction evidence="32">
        <text>decanoyl-CoA + acetyl-CoA = 3-oxododecanoyl-CoA + CoA</text>
        <dbReference type="Rhea" id="RHEA:31183"/>
        <dbReference type="ChEBI" id="CHEBI:57287"/>
        <dbReference type="ChEBI" id="CHEBI:57288"/>
        <dbReference type="ChEBI" id="CHEBI:61430"/>
        <dbReference type="ChEBI" id="CHEBI:62615"/>
    </reaction>
    <physiologicalReaction direction="right-to-left" evidence="32">
        <dbReference type="Rhea" id="RHEA:31185"/>
    </physiologicalReaction>
</comment>
<dbReference type="PANTHER" id="PTHR42870:SF1">
    <property type="entry name" value="NON-SPECIFIC LIPID-TRANSFER PROTEIN-LIKE 2"/>
    <property type="match status" value="1"/>
</dbReference>
<evidence type="ECO:0000256" key="17">
    <source>
        <dbReference type="ARBA" id="ARBA00024471"/>
    </source>
</evidence>
<evidence type="ECO:0000256" key="23">
    <source>
        <dbReference type="ARBA" id="ARBA00031275"/>
    </source>
</evidence>
<dbReference type="EC" id="2.3.1.155" evidence="15"/>
<evidence type="ECO:0000259" key="40">
    <source>
        <dbReference type="Pfam" id="PF02036"/>
    </source>
</evidence>
<comment type="function">
    <text evidence="28">Mediates the transfer of all common phospholipids, cholesterol and gangliosides from the endoplasmic reticulum to the plasma membrane. May play a role in regulating steroidogenesis. Stimulates the microsomal conversion of 7-dehydrocholesterol to cholesterol. Also binds fatty acids and fatty acyl Coenzyme A (CoA) such as phytanoyl-CoA. Involved in the regulation phospholipid synthesis in endoplasmic reticulum enhancing the incorporation of exogenous fatty acid into glycerides. Seems to stimulate the rate-limiting step in phosphatidic acid formation mediated by GPAT3. Isoforms SCP2 and SCPx cooperate in peroxisomal oxidation of certain naturally occurring tetramethyl-branched fatty acyl-CoAs.</text>
</comment>
<evidence type="ECO:0000256" key="37">
    <source>
        <dbReference type="ARBA" id="ARBA00049306"/>
    </source>
</evidence>
<dbReference type="PROSITE" id="PS00737">
    <property type="entry name" value="THIOLASE_2"/>
    <property type="match status" value="1"/>
</dbReference>
<comment type="catalytic activity">
    <reaction evidence="36">
        <text>dodecanoyl-CoA + acetyl-CoA = 3-oxotetradecanoyl-CoA + CoA</text>
        <dbReference type="Rhea" id="RHEA:31091"/>
        <dbReference type="ChEBI" id="CHEBI:57287"/>
        <dbReference type="ChEBI" id="CHEBI:57288"/>
        <dbReference type="ChEBI" id="CHEBI:57375"/>
        <dbReference type="ChEBI" id="CHEBI:62543"/>
    </reaction>
    <physiologicalReaction direction="right-to-left" evidence="36">
        <dbReference type="Rhea" id="RHEA:31093"/>
    </physiologicalReaction>
</comment>
<dbReference type="GO" id="GO:0006629">
    <property type="term" value="P:lipid metabolic process"/>
    <property type="evidence" value="ECO:0007669"/>
    <property type="project" value="UniProtKB-KW"/>
</dbReference>
<keyword evidence="7" id="KW-0963">Cytoplasm</keyword>
<comment type="function">
    <text evidence="29">Plays a crucial role in the peroxisomal oxidation of branched-chain fatty acids. Catalyzes the last step of the peroxisomal beta-oxidation of branched chain fatty acids and the side chain of the bile acid intermediates di- and trihydroxycoprostanic acids (DHCA and THCA). Also active with medium and long straight chain 3-oxoacyl-CoAs. Stimulates the microsomal conversion of 7-dehydrocholesterol to cholesterol and transfers phosphatidylcholine and 7-dehydrocholesterol between membrances, in vitro. Isoforms SCP2 and SCPx cooperate in peroxisomal oxidation of certain naturally occurring tetramethyl-branched fatty acyl-CoAs.</text>
</comment>
<evidence type="ECO:0000256" key="28">
    <source>
        <dbReference type="ARBA" id="ARBA00045738"/>
    </source>
</evidence>
<evidence type="ECO:0000256" key="11">
    <source>
        <dbReference type="ARBA" id="ARBA00023121"/>
    </source>
</evidence>
<dbReference type="SUPFAM" id="SSF53901">
    <property type="entry name" value="Thiolase-like"/>
    <property type="match status" value="2"/>
</dbReference>
<dbReference type="InterPro" id="IPR055140">
    <property type="entry name" value="Thiolase_C_2"/>
</dbReference>
<dbReference type="SUPFAM" id="SSF55718">
    <property type="entry name" value="SCP-like"/>
    <property type="match status" value="1"/>
</dbReference>